<feature type="transmembrane region" description="Helical" evidence="1">
    <location>
        <begin position="72"/>
        <end position="90"/>
    </location>
</feature>
<keyword evidence="1" id="KW-0812">Transmembrane</keyword>
<dbReference type="Proteomes" id="UP000237819">
    <property type="component" value="Unassembled WGS sequence"/>
</dbReference>
<keyword evidence="1" id="KW-0472">Membrane</keyword>
<dbReference type="RefSeq" id="WP_105336946.1">
    <property type="nucleotide sequence ID" value="NZ_PUHZ01000019.1"/>
</dbReference>
<name>A0A2S8GJ81_9BACT</name>
<gene>
    <name evidence="2" type="ORF">C5Y93_18555</name>
</gene>
<evidence type="ECO:0000313" key="3">
    <source>
        <dbReference type="Proteomes" id="UP000237819"/>
    </source>
</evidence>
<comment type="caution">
    <text evidence="2">The sequence shown here is derived from an EMBL/GenBank/DDBJ whole genome shotgun (WGS) entry which is preliminary data.</text>
</comment>
<evidence type="ECO:0000313" key="2">
    <source>
        <dbReference type="EMBL" id="PQO44420.1"/>
    </source>
</evidence>
<dbReference type="AlphaFoldDB" id="A0A2S8GJ81"/>
<feature type="transmembrane region" description="Helical" evidence="1">
    <location>
        <begin position="137"/>
        <end position="159"/>
    </location>
</feature>
<organism evidence="2 3">
    <name type="scientific">Blastopirellula marina</name>
    <dbReference type="NCBI Taxonomy" id="124"/>
    <lineage>
        <taxon>Bacteria</taxon>
        <taxon>Pseudomonadati</taxon>
        <taxon>Planctomycetota</taxon>
        <taxon>Planctomycetia</taxon>
        <taxon>Pirellulales</taxon>
        <taxon>Pirellulaceae</taxon>
        <taxon>Blastopirellula</taxon>
    </lineage>
</organism>
<sequence>MPTPPRYLELASRVYFVALIGSAGLVLCAWFFLNMGLAMVLFPALATHFLLQVCGTFYGSQLGAMLSGLTQLGVALASAIVFCCSVLFLFTGPIAPVLAFGSLVIGYSSYWMAWQNWVWVQRLRGIEEERILVPRTLSLMQVMILTAVAAALCGVASMAQQTFQQGP</sequence>
<dbReference type="OrthoDB" id="9871151at2"/>
<proteinExistence type="predicted"/>
<protein>
    <submittedName>
        <fullName evidence="2">Uncharacterized protein</fullName>
    </submittedName>
</protein>
<evidence type="ECO:0000256" key="1">
    <source>
        <dbReference type="SAM" id="Phobius"/>
    </source>
</evidence>
<accession>A0A2S8GJ81</accession>
<feature type="transmembrane region" description="Helical" evidence="1">
    <location>
        <begin position="12"/>
        <end position="33"/>
    </location>
</feature>
<feature type="transmembrane region" description="Helical" evidence="1">
    <location>
        <begin position="97"/>
        <end position="117"/>
    </location>
</feature>
<dbReference type="EMBL" id="PUHZ01000019">
    <property type="protein sequence ID" value="PQO44420.1"/>
    <property type="molecule type" value="Genomic_DNA"/>
</dbReference>
<keyword evidence="1" id="KW-1133">Transmembrane helix</keyword>
<reference evidence="2 3" key="1">
    <citation type="submission" date="2018-02" db="EMBL/GenBank/DDBJ databases">
        <title>Comparative genomes isolates from brazilian mangrove.</title>
        <authorList>
            <person name="Araujo J.E."/>
            <person name="Taketani R.G."/>
            <person name="Silva M.C.P."/>
            <person name="Loureco M.V."/>
            <person name="Andreote F.D."/>
        </authorList>
    </citation>
    <scope>NUCLEOTIDE SEQUENCE [LARGE SCALE GENOMIC DNA]</scope>
    <source>
        <strain evidence="2 3">Nap-Phe MGV</strain>
    </source>
</reference>
<feature type="transmembrane region" description="Helical" evidence="1">
    <location>
        <begin position="40"/>
        <end position="60"/>
    </location>
</feature>